<proteinExistence type="predicted"/>
<feature type="transmembrane region" description="Helical" evidence="1">
    <location>
        <begin position="21"/>
        <end position="37"/>
    </location>
</feature>
<dbReference type="AlphaFoldDB" id="A0A814GT79"/>
<evidence type="ECO:0000313" key="4">
    <source>
        <dbReference type="Proteomes" id="UP000663891"/>
    </source>
</evidence>
<evidence type="ECO:0000313" key="2">
    <source>
        <dbReference type="EMBL" id="CAF1000922.1"/>
    </source>
</evidence>
<gene>
    <name evidence="3" type="ORF">OKA104_LOCUS45537</name>
    <name evidence="2" type="ORF">VCS650_LOCUS14725</name>
</gene>
<dbReference type="Proteomes" id="UP000663881">
    <property type="component" value="Unassembled WGS sequence"/>
</dbReference>
<dbReference type="Proteomes" id="UP000663891">
    <property type="component" value="Unassembled WGS sequence"/>
</dbReference>
<protein>
    <submittedName>
        <fullName evidence="2">Uncharacterized protein</fullName>
    </submittedName>
</protein>
<dbReference type="EMBL" id="CAJOAY010015273">
    <property type="protein sequence ID" value="CAF4287787.1"/>
    <property type="molecule type" value="Genomic_DNA"/>
</dbReference>
<sequence length="122" mass="13882">MSIPYYVMGECKCGLFSCLKNFTIFVVIVAIAIPFLYDSTDPSYLIVRVIHSVFSLKNSLISDKARPTLSSDHRAFENLIRMKPLTKLDTSSDLLIVIKELRLTMRQSNISPKPLTYHITNI</sequence>
<name>A0A814GT79_9BILA</name>
<comment type="caution">
    <text evidence="2">The sequence shown here is derived from an EMBL/GenBank/DDBJ whole genome shotgun (WGS) entry which is preliminary data.</text>
</comment>
<accession>A0A814GT79</accession>
<keyword evidence="1" id="KW-0812">Transmembrane</keyword>
<evidence type="ECO:0000256" key="1">
    <source>
        <dbReference type="SAM" id="Phobius"/>
    </source>
</evidence>
<organism evidence="2 4">
    <name type="scientific">Adineta steineri</name>
    <dbReference type="NCBI Taxonomy" id="433720"/>
    <lineage>
        <taxon>Eukaryota</taxon>
        <taxon>Metazoa</taxon>
        <taxon>Spiralia</taxon>
        <taxon>Gnathifera</taxon>
        <taxon>Rotifera</taxon>
        <taxon>Eurotatoria</taxon>
        <taxon>Bdelloidea</taxon>
        <taxon>Adinetida</taxon>
        <taxon>Adinetidae</taxon>
        <taxon>Adineta</taxon>
    </lineage>
</organism>
<keyword evidence="1" id="KW-1133">Transmembrane helix</keyword>
<keyword evidence="1" id="KW-0472">Membrane</keyword>
<reference evidence="2" key="1">
    <citation type="submission" date="2021-02" db="EMBL/GenBank/DDBJ databases">
        <authorList>
            <person name="Nowell W R."/>
        </authorList>
    </citation>
    <scope>NUCLEOTIDE SEQUENCE</scope>
</reference>
<dbReference type="EMBL" id="CAJNON010000124">
    <property type="protein sequence ID" value="CAF1000922.1"/>
    <property type="molecule type" value="Genomic_DNA"/>
</dbReference>
<evidence type="ECO:0000313" key="3">
    <source>
        <dbReference type="EMBL" id="CAF4287787.1"/>
    </source>
</evidence>